<gene>
    <name evidence="2" type="ORF">STAS_19956</name>
</gene>
<dbReference type="Proteomes" id="UP000325081">
    <property type="component" value="Unassembled WGS sequence"/>
</dbReference>
<protein>
    <submittedName>
        <fullName evidence="2">Transducin/WD40 repeat-like superfamily protein</fullName>
    </submittedName>
</protein>
<accession>A0A5A7QDJ9</accession>
<evidence type="ECO:0000256" key="1">
    <source>
        <dbReference type="SAM" id="Phobius"/>
    </source>
</evidence>
<keyword evidence="1" id="KW-1133">Transmembrane helix</keyword>
<keyword evidence="1" id="KW-0812">Transmembrane</keyword>
<keyword evidence="1" id="KW-0472">Membrane</keyword>
<comment type="caution">
    <text evidence="2">The sequence shown here is derived from an EMBL/GenBank/DDBJ whole genome shotgun (WGS) entry which is preliminary data.</text>
</comment>
<dbReference type="EMBL" id="BKCP01006515">
    <property type="protein sequence ID" value="GER43124.1"/>
    <property type="molecule type" value="Genomic_DNA"/>
</dbReference>
<name>A0A5A7QDJ9_STRAF</name>
<evidence type="ECO:0000313" key="2">
    <source>
        <dbReference type="EMBL" id="GER43124.1"/>
    </source>
</evidence>
<keyword evidence="3" id="KW-1185">Reference proteome</keyword>
<organism evidence="2 3">
    <name type="scientific">Striga asiatica</name>
    <name type="common">Asiatic witchweed</name>
    <name type="synonym">Buchnera asiatica</name>
    <dbReference type="NCBI Taxonomy" id="4170"/>
    <lineage>
        <taxon>Eukaryota</taxon>
        <taxon>Viridiplantae</taxon>
        <taxon>Streptophyta</taxon>
        <taxon>Embryophyta</taxon>
        <taxon>Tracheophyta</taxon>
        <taxon>Spermatophyta</taxon>
        <taxon>Magnoliopsida</taxon>
        <taxon>eudicotyledons</taxon>
        <taxon>Gunneridae</taxon>
        <taxon>Pentapetalae</taxon>
        <taxon>asterids</taxon>
        <taxon>lamiids</taxon>
        <taxon>Lamiales</taxon>
        <taxon>Orobanchaceae</taxon>
        <taxon>Buchnereae</taxon>
        <taxon>Striga</taxon>
    </lineage>
</organism>
<evidence type="ECO:0000313" key="3">
    <source>
        <dbReference type="Proteomes" id="UP000325081"/>
    </source>
</evidence>
<dbReference type="AlphaFoldDB" id="A0A5A7QDJ9"/>
<proteinExistence type="predicted"/>
<reference evidence="3" key="1">
    <citation type="journal article" date="2019" name="Curr. Biol.">
        <title>Genome Sequence of Striga asiatica Provides Insight into the Evolution of Plant Parasitism.</title>
        <authorList>
            <person name="Yoshida S."/>
            <person name="Kim S."/>
            <person name="Wafula E.K."/>
            <person name="Tanskanen J."/>
            <person name="Kim Y.M."/>
            <person name="Honaas L."/>
            <person name="Yang Z."/>
            <person name="Spallek T."/>
            <person name="Conn C.E."/>
            <person name="Ichihashi Y."/>
            <person name="Cheong K."/>
            <person name="Cui S."/>
            <person name="Der J.P."/>
            <person name="Gundlach H."/>
            <person name="Jiao Y."/>
            <person name="Hori C."/>
            <person name="Ishida J.K."/>
            <person name="Kasahara H."/>
            <person name="Kiba T."/>
            <person name="Kim M.S."/>
            <person name="Koo N."/>
            <person name="Laohavisit A."/>
            <person name="Lee Y.H."/>
            <person name="Lumba S."/>
            <person name="McCourt P."/>
            <person name="Mortimer J.C."/>
            <person name="Mutuku J.M."/>
            <person name="Nomura T."/>
            <person name="Sasaki-Sekimoto Y."/>
            <person name="Seto Y."/>
            <person name="Wang Y."/>
            <person name="Wakatake T."/>
            <person name="Sakakibara H."/>
            <person name="Demura T."/>
            <person name="Yamaguchi S."/>
            <person name="Yoneyama K."/>
            <person name="Manabe R.I."/>
            <person name="Nelson D.C."/>
            <person name="Schulman A.H."/>
            <person name="Timko M.P."/>
            <person name="dePamphilis C.W."/>
            <person name="Choi D."/>
            <person name="Shirasu K."/>
        </authorList>
    </citation>
    <scope>NUCLEOTIDE SEQUENCE [LARGE SCALE GENOMIC DNA]</scope>
    <source>
        <strain evidence="3">cv. UVA1</strain>
    </source>
</reference>
<sequence length="141" mass="16695">MLNTAILFANPFSVFVPAPFIRLLHICAAERRHKEQGFGLFVNRLTIFSIQIMQTRFLIRDKPIFQKPHFQPLELLIYLDRSRMRLIPHSKNFKLPVYLHRTKSRVFAQPFRLHQQSHSFDSAPNSVRSVQIRQLDVMARI</sequence>
<feature type="transmembrane region" description="Helical" evidence="1">
    <location>
        <begin position="6"/>
        <end position="24"/>
    </location>
</feature>